<protein>
    <recommendedName>
        <fullName evidence="10">Peptidase A1 domain-containing protein</fullName>
    </recommendedName>
</protein>
<dbReference type="CDD" id="cd05474">
    <property type="entry name" value="SAP_like"/>
    <property type="match status" value="1"/>
</dbReference>
<dbReference type="Pfam" id="PF00026">
    <property type="entry name" value="Asp"/>
    <property type="match status" value="1"/>
</dbReference>
<dbReference type="SUPFAM" id="SSF50630">
    <property type="entry name" value="Acid proteases"/>
    <property type="match status" value="1"/>
</dbReference>
<evidence type="ECO:0000256" key="3">
    <source>
        <dbReference type="ARBA" id="ARBA00022729"/>
    </source>
</evidence>
<evidence type="ECO:0000256" key="6">
    <source>
        <dbReference type="PIRSR" id="PIRSR601461-1"/>
    </source>
</evidence>
<keyword evidence="12" id="KW-1185">Reference proteome</keyword>
<dbReference type="InterPro" id="IPR033876">
    <property type="entry name" value="SAP-like"/>
</dbReference>
<evidence type="ECO:0000256" key="1">
    <source>
        <dbReference type="ARBA" id="ARBA00007447"/>
    </source>
</evidence>
<proteinExistence type="inferred from homology"/>
<reference evidence="11 12" key="1">
    <citation type="submission" date="2015-07" db="EMBL/GenBank/DDBJ databases">
        <title>Comparative genomics of the Sigatoka disease complex on banana suggests a link between parallel evolutionary changes in Pseudocercospora fijiensis and Pseudocercospora eumusae and increased virulence on the banana host.</title>
        <authorList>
            <person name="Chang T.-C."/>
            <person name="Salvucci A."/>
            <person name="Crous P.W."/>
            <person name="Stergiopoulos I."/>
        </authorList>
    </citation>
    <scope>NUCLEOTIDE SEQUENCE [LARGE SCALE GENOMIC DNA]</scope>
    <source>
        <strain evidence="11 12">CBS 114824</strain>
    </source>
</reference>
<evidence type="ECO:0000313" key="11">
    <source>
        <dbReference type="EMBL" id="KXS97805.1"/>
    </source>
</evidence>
<feature type="domain" description="Peptidase A1" evidence="10">
    <location>
        <begin position="70"/>
        <end position="428"/>
    </location>
</feature>
<dbReference type="OrthoDB" id="771136at2759"/>
<gene>
    <name evidence="11" type="ORF">AC578_10544</name>
</gene>
<dbReference type="PROSITE" id="PS51767">
    <property type="entry name" value="PEPTIDASE_A1"/>
    <property type="match status" value="1"/>
</dbReference>
<dbReference type="PRINTS" id="PR00792">
    <property type="entry name" value="PEPSIN"/>
</dbReference>
<dbReference type="InterPro" id="IPR033121">
    <property type="entry name" value="PEPTIDASE_A1"/>
</dbReference>
<keyword evidence="5 7" id="KW-0378">Hydrolase</keyword>
<dbReference type="PROSITE" id="PS00141">
    <property type="entry name" value="ASP_PROTEASE"/>
    <property type="match status" value="1"/>
</dbReference>
<keyword evidence="9" id="KW-0472">Membrane</keyword>
<organism evidence="11 12">
    <name type="scientific">Pseudocercospora eumusae</name>
    <dbReference type="NCBI Taxonomy" id="321146"/>
    <lineage>
        <taxon>Eukaryota</taxon>
        <taxon>Fungi</taxon>
        <taxon>Dikarya</taxon>
        <taxon>Ascomycota</taxon>
        <taxon>Pezizomycotina</taxon>
        <taxon>Dothideomycetes</taxon>
        <taxon>Dothideomycetidae</taxon>
        <taxon>Mycosphaerellales</taxon>
        <taxon>Mycosphaerellaceae</taxon>
        <taxon>Pseudocercospora</taxon>
    </lineage>
</organism>
<evidence type="ECO:0000256" key="5">
    <source>
        <dbReference type="ARBA" id="ARBA00022801"/>
    </source>
</evidence>
<feature type="active site" evidence="6">
    <location>
        <position position="307"/>
    </location>
</feature>
<comment type="caution">
    <text evidence="11">The sequence shown here is derived from an EMBL/GenBank/DDBJ whole genome shotgun (WGS) entry which is preliminary data.</text>
</comment>
<dbReference type="STRING" id="321146.A0A139H5P8"/>
<keyword evidence="4 7" id="KW-0064">Aspartyl protease</keyword>
<dbReference type="PANTHER" id="PTHR47966">
    <property type="entry name" value="BETA-SITE APP-CLEAVING ENZYME, ISOFORM A-RELATED"/>
    <property type="match status" value="1"/>
</dbReference>
<dbReference type="GO" id="GO:0006508">
    <property type="term" value="P:proteolysis"/>
    <property type="evidence" value="ECO:0007669"/>
    <property type="project" value="UniProtKB-KW"/>
</dbReference>
<evidence type="ECO:0000256" key="8">
    <source>
        <dbReference type="SAM" id="MobiDB-lite"/>
    </source>
</evidence>
<evidence type="ECO:0000256" key="7">
    <source>
        <dbReference type="RuleBase" id="RU000454"/>
    </source>
</evidence>
<feature type="region of interest" description="Disordered" evidence="8">
    <location>
        <begin position="499"/>
        <end position="518"/>
    </location>
</feature>
<dbReference type="GO" id="GO:0004190">
    <property type="term" value="F:aspartic-type endopeptidase activity"/>
    <property type="evidence" value="ECO:0007669"/>
    <property type="project" value="UniProtKB-KW"/>
</dbReference>
<dbReference type="Gene3D" id="2.40.70.10">
    <property type="entry name" value="Acid Proteases"/>
    <property type="match status" value="2"/>
</dbReference>
<evidence type="ECO:0000259" key="10">
    <source>
        <dbReference type="PROSITE" id="PS51767"/>
    </source>
</evidence>
<dbReference type="PANTHER" id="PTHR47966:SF65">
    <property type="entry name" value="ASPARTIC-TYPE ENDOPEPTIDASE"/>
    <property type="match status" value="1"/>
</dbReference>
<sequence>MRSLCFTPALAASALAHNLPQLDIQKRDKHNGGATNFFRRSVAGHLEKRQDGTVSTNIFDVLTWSNGGAYYANITVGTPPQEQTVILDTGSSDLYFDASSAQTCQTTGATACKGGTFNPSKSNSYKEVAASPAFNTSFGDGSSAIGPYGNDIVGIGDVVVNPVQFGVASEVTSTTGFSIGLMGVGYSSNEAVQSVSDFYPNMPEVLKNAGVIASRLYSVFLNDAEADSGTILFGGIDKTKFTGEMATVDLLPAYYRGTLAKYVNQFITTVTAANATVGGQTTNLWSDGTDGIGAYGNRDTALAVLLDTGSTAWTIPEQYYSQYIEPVFTYIDSTGLTDCRNANSGDSLSLEFAGKITINIDARQFIVPLVNSTTREPVIYDNEGNEACLFLLQPTQGNDGMGFETLGDAILRSMYVVFDLDNGQASIAQAAINSTAKPDIVVVEAGENGVAKALGSGVASAAPNNYTIAPQVSATATPKASTAATPIGTATGEAAIPEDAQVEESGSPSSGSSSSSSGVASGVVIPRFDISYFAIAFTWVMGIAIGAGLML</sequence>
<dbReference type="Proteomes" id="UP000070133">
    <property type="component" value="Unassembled WGS sequence"/>
</dbReference>
<dbReference type="EMBL" id="LFZN01000132">
    <property type="protein sequence ID" value="KXS97805.1"/>
    <property type="molecule type" value="Genomic_DNA"/>
</dbReference>
<keyword evidence="9" id="KW-0812">Transmembrane</keyword>
<keyword evidence="3" id="KW-0732">Signal</keyword>
<feature type="active site" evidence="6">
    <location>
        <position position="88"/>
    </location>
</feature>
<feature type="transmembrane region" description="Helical" evidence="9">
    <location>
        <begin position="530"/>
        <end position="550"/>
    </location>
</feature>
<evidence type="ECO:0000256" key="2">
    <source>
        <dbReference type="ARBA" id="ARBA00022670"/>
    </source>
</evidence>
<feature type="compositionally biased region" description="Low complexity" evidence="8">
    <location>
        <begin position="505"/>
        <end position="518"/>
    </location>
</feature>
<evidence type="ECO:0000313" key="12">
    <source>
        <dbReference type="Proteomes" id="UP000070133"/>
    </source>
</evidence>
<evidence type="ECO:0000256" key="4">
    <source>
        <dbReference type="ARBA" id="ARBA00022750"/>
    </source>
</evidence>
<accession>A0A139H5P8</accession>
<comment type="similarity">
    <text evidence="1 7">Belongs to the peptidase A1 family.</text>
</comment>
<keyword evidence="2 7" id="KW-0645">Protease</keyword>
<dbReference type="InterPro" id="IPR001969">
    <property type="entry name" value="Aspartic_peptidase_AS"/>
</dbReference>
<dbReference type="InterPro" id="IPR001461">
    <property type="entry name" value="Aspartic_peptidase_A1"/>
</dbReference>
<keyword evidence="9" id="KW-1133">Transmembrane helix</keyword>
<dbReference type="AlphaFoldDB" id="A0A139H5P8"/>
<name>A0A139H5P8_9PEZI</name>
<dbReference type="InterPro" id="IPR021109">
    <property type="entry name" value="Peptidase_aspartic_dom_sf"/>
</dbReference>
<evidence type="ECO:0000256" key="9">
    <source>
        <dbReference type="SAM" id="Phobius"/>
    </source>
</evidence>